<dbReference type="InterPro" id="IPR036390">
    <property type="entry name" value="WH_DNA-bd_sf"/>
</dbReference>
<feature type="binding site" evidence="12">
    <location>
        <position position="128"/>
    </location>
    <ligand>
        <name>Fe cation</name>
        <dbReference type="ChEBI" id="CHEBI:24875"/>
    </ligand>
</feature>
<feature type="binding site" evidence="12">
    <location>
        <position position="90"/>
    </location>
    <ligand>
        <name>Fe cation</name>
        <dbReference type="ChEBI" id="CHEBI:24875"/>
    </ligand>
</feature>
<dbReference type="GO" id="GO:0045892">
    <property type="term" value="P:negative regulation of DNA-templated transcription"/>
    <property type="evidence" value="ECO:0007669"/>
    <property type="project" value="TreeGrafter"/>
</dbReference>
<keyword evidence="10" id="KW-0804">Transcription</keyword>
<dbReference type="EMBL" id="CP097095">
    <property type="protein sequence ID" value="UQF79133.1"/>
    <property type="molecule type" value="Genomic_DNA"/>
</dbReference>
<dbReference type="FunFam" id="1.10.10.10:FF:000459">
    <property type="entry name" value="Ferric uptake regulation protein"/>
    <property type="match status" value="1"/>
</dbReference>
<keyword evidence="8" id="KW-0805">Transcription regulation</keyword>
<dbReference type="Gene3D" id="3.30.1490.190">
    <property type="match status" value="1"/>
</dbReference>
<sequence length="146" mass="16442">MDVCLRWRLAVAEVKRRSTWQRSAIVDLLERSQVFLSAQQIHAELEEEGTKVGLATVYRNLQSLAEEDLVDTVRSDDGEALYRLCTNEGHHHHLVCRSCGKAVEIAGSLFENWVHDIASANGFTKVEHVAEFFGLCNDCSQKQANN</sequence>
<comment type="subunit">
    <text evidence="3">Homodimer.</text>
</comment>
<feature type="binding site" evidence="11">
    <location>
        <position position="139"/>
    </location>
    <ligand>
        <name>Zn(2+)</name>
        <dbReference type="ChEBI" id="CHEBI:29105"/>
    </ligand>
</feature>
<evidence type="ECO:0000256" key="3">
    <source>
        <dbReference type="ARBA" id="ARBA00011738"/>
    </source>
</evidence>
<dbReference type="SUPFAM" id="SSF46785">
    <property type="entry name" value="Winged helix' DNA-binding domain"/>
    <property type="match status" value="1"/>
</dbReference>
<evidence type="ECO:0000313" key="14">
    <source>
        <dbReference type="Proteomes" id="UP000830236"/>
    </source>
</evidence>
<comment type="subcellular location">
    <subcellularLocation>
        <location evidence="1">Cytoplasm</location>
    </subcellularLocation>
</comment>
<dbReference type="KEGG" id="agh:M3I41_05850"/>
<evidence type="ECO:0000256" key="8">
    <source>
        <dbReference type="ARBA" id="ARBA00023015"/>
    </source>
</evidence>
<dbReference type="Gene3D" id="1.10.10.10">
    <property type="entry name" value="Winged helix-like DNA-binding domain superfamily/Winged helix DNA-binding domain"/>
    <property type="match status" value="1"/>
</dbReference>
<dbReference type="InterPro" id="IPR002481">
    <property type="entry name" value="FUR"/>
</dbReference>
<feature type="binding site" evidence="11">
    <location>
        <position position="136"/>
    </location>
    <ligand>
        <name>Zn(2+)</name>
        <dbReference type="ChEBI" id="CHEBI:29105"/>
    </ligand>
</feature>
<evidence type="ECO:0000313" key="13">
    <source>
        <dbReference type="EMBL" id="UQF79133.1"/>
    </source>
</evidence>
<protein>
    <submittedName>
        <fullName evidence="13">Transcriptional repressor</fullName>
    </submittedName>
</protein>
<evidence type="ECO:0000256" key="12">
    <source>
        <dbReference type="PIRSR" id="PIRSR602481-2"/>
    </source>
</evidence>
<dbReference type="GO" id="GO:0005829">
    <property type="term" value="C:cytosol"/>
    <property type="evidence" value="ECO:0007669"/>
    <property type="project" value="TreeGrafter"/>
</dbReference>
<dbReference type="InterPro" id="IPR036388">
    <property type="entry name" value="WH-like_DNA-bd_sf"/>
</dbReference>
<feature type="binding site" evidence="11">
    <location>
        <position position="96"/>
    </location>
    <ligand>
        <name>Zn(2+)</name>
        <dbReference type="ChEBI" id="CHEBI:29105"/>
    </ligand>
</feature>
<accession>A0A9E7AEI8</accession>
<comment type="cofactor">
    <cofactor evidence="11">
        <name>Zn(2+)</name>
        <dbReference type="ChEBI" id="CHEBI:29105"/>
    </cofactor>
    <text evidence="11">Binds 1 zinc ion per subunit.</text>
</comment>
<keyword evidence="4" id="KW-0963">Cytoplasm</keyword>
<evidence type="ECO:0000256" key="5">
    <source>
        <dbReference type="ARBA" id="ARBA00022491"/>
    </source>
</evidence>
<gene>
    <name evidence="13" type="ORF">M3I41_05850</name>
</gene>
<keyword evidence="9" id="KW-0238">DNA-binding</keyword>
<evidence type="ECO:0000256" key="9">
    <source>
        <dbReference type="ARBA" id="ARBA00023125"/>
    </source>
</evidence>
<proteinExistence type="inferred from homology"/>
<dbReference type="GO" id="GO:1900376">
    <property type="term" value="P:regulation of secondary metabolite biosynthetic process"/>
    <property type="evidence" value="ECO:0007669"/>
    <property type="project" value="TreeGrafter"/>
</dbReference>
<evidence type="ECO:0000256" key="4">
    <source>
        <dbReference type="ARBA" id="ARBA00022490"/>
    </source>
</evidence>
<name>A0A9E7AEI8_9ACTO</name>
<keyword evidence="7 11" id="KW-0862">Zinc</keyword>
<evidence type="ECO:0000256" key="7">
    <source>
        <dbReference type="ARBA" id="ARBA00022833"/>
    </source>
</evidence>
<keyword evidence="6 11" id="KW-0479">Metal-binding</keyword>
<comment type="cofactor">
    <cofactor evidence="12">
        <name>Mn(2+)</name>
        <dbReference type="ChEBI" id="CHEBI:29035"/>
    </cofactor>
    <cofactor evidence="12">
        <name>Fe(2+)</name>
        <dbReference type="ChEBI" id="CHEBI:29033"/>
    </cofactor>
    <text evidence="12">Binds 1 Mn(2+) or Fe(2+) ion per subunit.</text>
</comment>
<dbReference type="PANTHER" id="PTHR33202:SF2">
    <property type="entry name" value="FERRIC UPTAKE REGULATION PROTEIN"/>
    <property type="match status" value="1"/>
</dbReference>
<dbReference type="GO" id="GO:0003700">
    <property type="term" value="F:DNA-binding transcription factor activity"/>
    <property type="evidence" value="ECO:0007669"/>
    <property type="project" value="InterPro"/>
</dbReference>
<comment type="similarity">
    <text evidence="2">Belongs to the Fur family.</text>
</comment>
<evidence type="ECO:0000256" key="1">
    <source>
        <dbReference type="ARBA" id="ARBA00004496"/>
    </source>
</evidence>
<keyword evidence="5" id="KW-0678">Repressor</keyword>
<evidence type="ECO:0000256" key="6">
    <source>
        <dbReference type="ARBA" id="ARBA00022723"/>
    </source>
</evidence>
<dbReference type="CDD" id="cd07153">
    <property type="entry name" value="Fur_like"/>
    <property type="match status" value="1"/>
</dbReference>
<dbReference type="AlphaFoldDB" id="A0A9E7AEI8"/>
<evidence type="ECO:0000256" key="10">
    <source>
        <dbReference type="ARBA" id="ARBA00023163"/>
    </source>
</evidence>
<feature type="binding site" evidence="11">
    <location>
        <position position="99"/>
    </location>
    <ligand>
        <name>Zn(2+)</name>
        <dbReference type="ChEBI" id="CHEBI:29105"/>
    </ligand>
</feature>
<dbReference type="InterPro" id="IPR043135">
    <property type="entry name" value="Fur_C"/>
</dbReference>
<dbReference type="GO" id="GO:0000976">
    <property type="term" value="F:transcription cis-regulatory region binding"/>
    <property type="evidence" value="ECO:0007669"/>
    <property type="project" value="TreeGrafter"/>
</dbReference>
<evidence type="ECO:0000256" key="11">
    <source>
        <dbReference type="PIRSR" id="PIRSR602481-1"/>
    </source>
</evidence>
<feature type="binding site" evidence="12">
    <location>
        <position position="111"/>
    </location>
    <ligand>
        <name>Fe cation</name>
        <dbReference type="ChEBI" id="CHEBI:24875"/>
    </ligand>
</feature>
<dbReference type="Proteomes" id="UP000830236">
    <property type="component" value="Chromosome"/>
</dbReference>
<dbReference type="Pfam" id="PF01475">
    <property type="entry name" value="FUR"/>
    <property type="match status" value="1"/>
</dbReference>
<keyword evidence="12" id="KW-0408">Iron</keyword>
<reference evidence="13" key="1">
    <citation type="submission" date="2022-05" db="EMBL/GenBank/DDBJ databases">
        <title>Using nanopore sequencing to obtain complete genomes from saliva samples.</title>
        <authorList>
            <person name="Baker J.L."/>
        </authorList>
    </citation>
    <scope>NUCLEOTIDE SEQUENCE</scope>
    <source>
        <strain evidence="13">JCVI-JB-Ag32</strain>
    </source>
</reference>
<dbReference type="PANTHER" id="PTHR33202">
    <property type="entry name" value="ZINC UPTAKE REGULATION PROTEIN"/>
    <property type="match status" value="1"/>
</dbReference>
<dbReference type="GO" id="GO:0008270">
    <property type="term" value="F:zinc ion binding"/>
    <property type="evidence" value="ECO:0007669"/>
    <property type="project" value="TreeGrafter"/>
</dbReference>
<organism evidence="13 14">
    <name type="scientific">Actinomyces graevenitzii</name>
    <dbReference type="NCBI Taxonomy" id="55565"/>
    <lineage>
        <taxon>Bacteria</taxon>
        <taxon>Bacillati</taxon>
        <taxon>Actinomycetota</taxon>
        <taxon>Actinomycetes</taxon>
        <taxon>Actinomycetales</taxon>
        <taxon>Actinomycetaceae</taxon>
        <taxon>Actinomyces</taxon>
    </lineage>
</organism>
<evidence type="ECO:0000256" key="2">
    <source>
        <dbReference type="ARBA" id="ARBA00007957"/>
    </source>
</evidence>